<sequence length="54" mass="6289">MGWRKICSIRQDVCDLRWGSSVTSVTVLFYIETFLFLCSNECLFILDMIPHSTL</sequence>
<name>A0A0E9QV08_ANGAN</name>
<dbReference type="AlphaFoldDB" id="A0A0E9QV08"/>
<organism evidence="1">
    <name type="scientific">Anguilla anguilla</name>
    <name type="common">European freshwater eel</name>
    <name type="synonym">Muraena anguilla</name>
    <dbReference type="NCBI Taxonomy" id="7936"/>
    <lineage>
        <taxon>Eukaryota</taxon>
        <taxon>Metazoa</taxon>
        <taxon>Chordata</taxon>
        <taxon>Craniata</taxon>
        <taxon>Vertebrata</taxon>
        <taxon>Euteleostomi</taxon>
        <taxon>Actinopterygii</taxon>
        <taxon>Neopterygii</taxon>
        <taxon>Teleostei</taxon>
        <taxon>Anguilliformes</taxon>
        <taxon>Anguillidae</taxon>
        <taxon>Anguilla</taxon>
    </lineage>
</organism>
<accession>A0A0E9QV08</accession>
<protein>
    <submittedName>
        <fullName evidence="1">Uncharacterized protein</fullName>
    </submittedName>
</protein>
<proteinExistence type="predicted"/>
<evidence type="ECO:0000313" key="1">
    <source>
        <dbReference type="EMBL" id="JAH19938.1"/>
    </source>
</evidence>
<dbReference type="EMBL" id="GBXM01088639">
    <property type="protein sequence ID" value="JAH19938.1"/>
    <property type="molecule type" value="Transcribed_RNA"/>
</dbReference>
<reference evidence="1" key="2">
    <citation type="journal article" date="2015" name="Fish Shellfish Immunol.">
        <title>Early steps in the European eel (Anguilla anguilla)-Vibrio vulnificus interaction in the gills: Role of the RtxA13 toxin.</title>
        <authorList>
            <person name="Callol A."/>
            <person name="Pajuelo D."/>
            <person name="Ebbesson L."/>
            <person name="Teles M."/>
            <person name="MacKenzie S."/>
            <person name="Amaro C."/>
        </authorList>
    </citation>
    <scope>NUCLEOTIDE SEQUENCE</scope>
</reference>
<reference evidence="1" key="1">
    <citation type="submission" date="2014-11" db="EMBL/GenBank/DDBJ databases">
        <authorList>
            <person name="Amaro Gonzalez C."/>
        </authorList>
    </citation>
    <scope>NUCLEOTIDE SEQUENCE</scope>
</reference>